<dbReference type="STRING" id="83449.BON30_04170"/>
<gene>
    <name evidence="3" type="ORF">BON30_04170</name>
</gene>
<dbReference type="Proteomes" id="UP000182229">
    <property type="component" value="Unassembled WGS sequence"/>
</dbReference>
<reference evidence="4" key="1">
    <citation type="submission" date="2016-11" db="EMBL/GenBank/DDBJ databases">
        <authorList>
            <person name="Shukria A."/>
            <person name="Stevens D.C."/>
        </authorList>
    </citation>
    <scope>NUCLEOTIDE SEQUENCE [LARGE SCALE GENOMIC DNA]</scope>
    <source>
        <strain evidence="4">Cbfe23</strain>
    </source>
</reference>
<evidence type="ECO:0000313" key="3">
    <source>
        <dbReference type="EMBL" id="OJH42403.1"/>
    </source>
</evidence>
<protein>
    <submittedName>
        <fullName evidence="3">Aldo/keto reductase</fullName>
    </submittedName>
</protein>
<dbReference type="RefSeq" id="WP_071896495.1">
    <property type="nucleotide sequence ID" value="NZ_MPIN01000001.1"/>
</dbReference>
<organism evidence="3 4">
    <name type="scientific">Cystobacter ferrugineus</name>
    <dbReference type="NCBI Taxonomy" id="83449"/>
    <lineage>
        <taxon>Bacteria</taxon>
        <taxon>Pseudomonadati</taxon>
        <taxon>Myxococcota</taxon>
        <taxon>Myxococcia</taxon>
        <taxon>Myxococcales</taxon>
        <taxon>Cystobacterineae</taxon>
        <taxon>Archangiaceae</taxon>
        <taxon>Cystobacter</taxon>
    </lineage>
</organism>
<dbReference type="AlphaFoldDB" id="A0A1L9BJH7"/>
<evidence type="ECO:0000256" key="1">
    <source>
        <dbReference type="ARBA" id="ARBA00023002"/>
    </source>
</evidence>
<evidence type="ECO:0000259" key="2">
    <source>
        <dbReference type="Pfam" id="PF00248"/>
    </source>
</evidence>
<evidence type="ECO:0000313" key="4">
    <source>
        <dbReference type="Proteomes" id="UP000182229"/>
    </source>
</evidence>
<dbReference type="Pfam" id="PF00248">
    <property type="entry name" value="Aldo_ket_red"/>
    <property type="match status" value="1"/>
</dbReference>
<name>A0A1L9BJH7_9BACT</name>
<dbReference type="FunFam" id="3.20.20.100:FF:000004">
    <property type="entry name" value="Oxidoreductase, aldo/keto reductase"/>
    <property type="match status" value="1"/>
</dbReference>
<keyword evidence="4" id="KW-1185">Reference proteome</keyword>
<dbReference type="GO" id="GO:0016491">
    <property type="term" value="F:oxidoreductase activity"/>
    <property type="evidence" value="ECO:0007669"/>
    <property type="project" value="UniProtKB-KW"/>
</dbReference>
<comment type="caution">
    <text evidence="3">The sequence shown here is derived from an EMBL/GenBank/DDBJ whole genome shotgun (WGS) entry which is preliminary data.</text>
</comment>
<dbReference type="PANTHER" id="PTHR43364">
    <property type="entry name" value="NADH-SPECIFIC METHYLGLYOXAL REDUCTASE-RELATED"/>
    <property type="match status" value="1"/>
</dbReference>
<dbReference type="SUPFAM" id="SSF51430">
    <property type="entry name" value="NAD(P)-linked oxidoreductase"/>
    <property type="match status" value="1"/>
</dbReference>
<dbReference type="InterPro" id="IPR023210">
    <property type="entry name" value="NADP_OxRdtase_dom"/>
</dbReference>
<dbReference type="Gene3D" id="3.20.20.100">
    <property type="entry name" value="NADP-dependent oxidoreductase domain"/>
    <property type="match status" value="1"/>
</dbReference>
<dbReference type="EMBL" id="MPIN01000001">
    <property type="protein sequence ID" value="OJH42403.1"/>
    <property type="molecule type" value="Genomic_DNA"/>
</dbReference>
<dbReference type="CDD" id="cd19091">
    <property type="entry name" value="AKR_PsAKR"/>
    <property type="match status" value="1"/>
</dbReference>
<dbReference type="InterPro" id="IPR050523">
    <property type="entry name" value="AKR_Detox_Biosynth"/>
</dbReference>
<dbReference type="GO" id="GO:0005829">
    <property type="term" value="C:cytosol"/>
    <property type="evidence" value="ECO:0007669"/>
    <property type="project" value="TreeGrafter"/>
</dbReference>
<dbReference type="OrthoDB" id="5328358at2"/>
<proteinExistence type="predicted"/>
<dbReference type="InterPro" id="IPR036812">
    <property type="entry name" value="NAD(P)_OxRdtase_dom_sf"/>
</dbReference>
<keyword evidence="1" id="KW-0560">Oxidoreductase</keyword>
<accession>A0A1L9BJH7</accession>
<reference evidence="3 4" key="2">
    <citation type="submission" date="2016-12" db="EMBL/GenBank/DDBJ databases">
        <title>Draft Genome Sequence of Cystobacter ferrugineus Strain Cbfe23.</title>
        <authorList>
            <person name="Akbar S."/>
            <person name="Dowd S.E."/>
            <person name="Stevens D.C."/>
        </authorList>
    </citation>
    <scope>NUCLEOTIDE SEQUENCE [LARGE SCALE GENOMIC DNA]</scope>
    <source>
        <strain evidence="3 4">Cbfe23</strain>
    </source>
</reference>
<dbReference type="PANTHER" id="PTHR43364:SF4">
    <property type="entry name" value="NAD(P)-LINKED OXIDOREDUCTASE SUPERFAMILY PROTEIN"/>
    <property type="match status" value="1"/>
</dbReference>
<sequence length="347" mass="37632">MRYNILGRTGLFVSELCLGTMNFGTNLGKYAAAGGLEERDALPLFARAFDAGINFVDTANVYASGQSEEITGRAIRSLGISRHDVIVATKVEHAVGTGPNDAGATRHHLLHQVKASLTRLGTDYIDLYQLHGWDPVTPLEETIRALDDLVRQGHVRYVGVSNWAAWQVVKALGIAERLNASPFQSFQGYYSLASRDLERELAPMLASERLALMVFSPLAGGFLTGKYQHGGNGRRSAIPFPPVDEARGERVLAAMDGVAAAHGVPLATIALAWLLHRRVVTSVILGAKRLAQLEDQLKAVDVTLSDDEIRTLTDASALSVEYPGWALRVNDAPREALLQTGRLPTED</sequence>
<feature type="domain" description="NADP-dependent oxidoreductase" evidence="2">
    <location>
        <begin position="15"/>
        <end position="315"/>
    </location>
</feature>